<proteinExistence type="predicted"/>
<dbReference type="Proteomes" id="UP000664521">
    <property type="component" value="Unassembled WGS sequence"/>
</dbReference>
<dbReference type="EMBL" id="CAJPDS010000111">
    <property type="protein sequence ID" value="CAF9938283.1"/>
    <property type="molecule type" value="Genomic_DNA"/>
</dbReference>
<evidence type="ECO:0000256" key="2">
    <source>
        <dbReference type="ARBA" id="ARBA00023444"/>
    </source>
</evidence>
<organism evidence="4 5">
    <name type="scientific">Heterodermia speciosa</name>
    <dbReference type="NCBI Taxonomy" id="116794"/>
    <lineage>
        <taxon>Eukaryota</taxon>
        <taxon>Fungi</taxon>
        <taxon>Dikarya</taxon>
        <taxon>Ascomycota</taxon>
        <taxon>Pezizomycotina</taxon>
        <taxon>Lecanoromycetes</taxon>
        <taxon>OSLEUM clade</taxon>
        <taxon>Lecanoromycetidae</taxon>
        <taxon>Caliciales</taxon>
        <taxon>Physciaceae</taxon>
        <taxon>Heterodermia</taxon>
    </lineage>
</organism>
<dbReference type="EC" id="6.6.1.1" evidence="1"/>
<feature type="domain" description="ChlI/MoxR AAA lid" evidence="3">
    <location>
        <begin position="192"/>
        <end position="251"/>
    </location>
</feature>
<comment type="caution">
    <text evidence="4">The sequence shown here is derived from an EMBL/GenBank/DDBJ whole genome shotgun (WGS) entry which is preliminary data.</text>
</comment>
<keyword evidence="5" id="KW-1185">Reference proteome</keyword>
<evidence type="ECO:0000256" key="1">
    <source>
        <dbReference type="ARBA" id="ARBA00012825"/>
    </source>
</evidence>
<dbReference type="OrthoDB" id="5582146at2759"/>
<evidence type="ECO:0000259" key="3">
    <source>
        <dbReference type="Pfam" id="PF17863"/>
    </source>
</evidence>
<dbReference type="Gene3D" id="1.10.8.80">
    <property type="entry name" value="Magnesium chelatase subunit I, C-Terminal domain"/>
    <property type="match status" value="1"/>
</dbReference>
<name>A0A8H3G866_9LECA</name>
<dbReference type="GO" id="GO:0016851">
    <property type="term" value="F:magnesium chelatase activity"/>
    <property type="evidence" value="ECO:0007669"/>
    <property type="project" value="UniProtKB-EC"/>
</dbReference>
<reference evidence="4" key="1">
    <citation type="submission" date="2021-03" db="EMBL/GenBank/DDBJ databases">
        <authorList>
            <person name="Tagirdzhanova G."/>
        </authorList>
    </citation>
    <scope>NUCLEOTIDE SEQUENCE</scope>
</reference>
<sequence length="286" mass="31984">MSIQDFGNELLIHRPQNLTSEEPLFARDAPSQSKSHSLKPAVPDDSLGFPNIAILKDLNLADREIQIQALELLRTRRMPTHSTIYAAPKQFVIVILVSSHGPRLNEHLNDHLFISHYHDSEDGFSNLEEDSEWIEDDRASLNSVVRPFANRSKHWATLFTQMDVQLLAELSKKVTVTAEIKAYLQNIVTFLRLHRAVGGGISPRATQHFDILVRSLAPLHGLDFVTPSLVSLAARKIYGHRISICAPENERSMQYGSDLTAISVLLEDMTAADVVEEVLAAVEEPL</sequence>
<dbReference type="PANTHER" id="PTHR11603:SF132">
    <property type="entry name" value="C2H2-TYPE DOMAIN-CONTAINING PROTEIN"/>
    <property type="match status" value="1"/>
</dbReference>
<evidence type="ECO:0000313" key="4">
    <source>
        <dbReference type="EMBL" id="CAF9938283.1"/>
    </source>
</evidence>
<dbReference type="Pfam" id="PF17863">
    <property type="entry name" value="AAA_lid_2"/>
    <property type="match status" value="1"/>
</dbReference>
<dbReference type="AlphaFoldDB" id="A0A8H3G866"/>
<evidence type="ECO:0000313" key="5">
    <source>
        <dbReference type="Proteomes" id="UP000664521"/>
    </source>
</evidence>
<dbReference type="InterPro" id="IPR041628">
    <property type="entry name" value="ChlI/MoxR_AAA_lid"/>
</dbReference>
<dbReference type="InterPro" id="IPR052041">
    <property type="entry name" value="Nucleic_acid_metab_PIN/TRAM"/>
</dbReference>
<protein>
    <recommendedName>
        <fullName evidence="1">magnesium chelatase</fullName>
        <ecNumber evidence="1">6.6.1.1</ecNumber>
    </recommendedName>
</protein>
<comment type="pathway">
    <text evidence="2">Porphyrin-containing compound metabolism.</text>
</comment>
<accession>A0A8H3G866</accession>
<dbReference type="PANTHER" id="PTHR11603">
    <property type="entry name" value="AAA FAMILY ATPASE"/>
    <property type="match status" value="1"/>
</dbReference>
<gene>
    <name evidence="4" type="ORF">HETSPECPRED_001018</name>
</gene>